<comment type="caution">
    <text evidence="1">The sequence shown here is derived from an EMBL/GenBank/DDBJ whole genome shotgun (WGS) entry which is preliminary data.</text>
</comment>
<accession>A0ABV9QBV7</accession>
<dbReference type="RefSeq" id="WP_382430778.1">
    <property type="nucleotide sequence ID" value="NZ_JBHSHJ010000003.1"/>
</dbReference>
<dbReference type="Proteomes" id="UP001596001">
    <property type="component" value="Unassembled WGS sequence"/>
</dbReference>
<proteinExistence type="predicted"/>
<name>A0ABV9QBV7_9BURK</name>
<keyword evidence="2" id="KW-1185">Reference proteome</keyword>
<reference evidence="2" key="1">
    <citation type="journal article" date="2019" name="Int. J. Syst. Evol. Microbiol.">
        <title>The Global Catalogue of Microorganisms (GCM) 10K type strain sequencing project: providing services to taxonomists for standard genome sequencing and annotation.</title>
        <authorList>
            <consortium name="The Broad Institute Genomics Platform"/>
            <consortium name="The Broad Institute Genome Sequencing Center for Infectious Disease"/>
            <person name="Wu L."/>
            <person name="Ma J."/>
        </authorList>
    </citation>
    <scope>NUCLEOTIDE SEQUENCE [LARGE SCALE GENOMIC DNA]</scope>
    <source>
        <strain evidence="2">CCUG 49452</strain>
    </source>
</reference>
<evidence type="ECO:0000313" key="2">
    <source>
        <dbReference type="Proteomes" id="UP001596001"/>
    </source>
</evidence>
<protein>
    <submittedName>
        <fullName evidence="1">Uncharacterized protein</fullName>
    </submittedName>
</protein>
<sequence length="186" mass="21041">MATTQRPAFKINHPASIKHINVRKEGEEGNEVLALDLKLVFKGLDRNLCAYFDEALEAFLWRGDTEALIVRNDFLSPVQYANYVSGACVHIGGRDFDGSESPPKASPSCLACYTMKAGLKSRGRLTFSMQTRCRLSRYPQCRPCRLSRVSMAFMPCLGRVAQHDQKTRLQLRGTYVWGLLPRWPMP</sequence>
<organism evidence="1 2">
    <name type="scientific">Giesbergeria sinuosa</name>
    <dbReference type="NCBI Taxonomy" id="80883"/>
    <lineage>
        <taxon>Bacteria</taxon>
        <taxon>Pseudomonadati</taxon>
        <taxon>Pseudomonadota</taxon>
        <taxon>Betaproteobacteria</taxon>
        <taxon>Burkholderiales</taxon>
        <taxon>Comamonadaceae</taxon>
        <taxon>Giesbergeria</taxon>
    </lineage>
</organism>
<evidence type="ECO:0000313" key="1">
    <source>
        <dbReference type="EMBL" id="MFC4788393.1"/>
    </source>
</evidence>
<dbReference type="EMBL" id="JBHSHJ010000003">
    <property type="protein sequence ID" value="MFC4788393.1"/>
    <property type="molecule type" value="Genomic_DNA"/>
</dbReference>
<gene>
    <name evidence="1" type="ORF">ACFO6X_05270</name>
</gene>